<dbReference type="GO" id="GO:0006950">
    <property type="term" value="P:response to stress"/>
    <property type="evidence" value="ECO:0007669"/>
    <property type="project" value="TreeGrafter"/>
</dbReference>
<dbReference type="Proteomes" id="UP000321363">
    <property type="component" value="Unassembled WGS sequence"/>
</dbReference>
<evidence type="ECO:0000256" key="4">
    <source>
        <dbReference type="ARBA" id="ARBA00023125"/>
    </source>
</evidence>
<gene>
    <name evidence="6" type="primary">hpr</name>
    <name evidence="8" type="ORF">FS935_15195</name>
</gene>
<dbReference type="InterPro" id="IPR039422">
    <property type="entry name" value="MarR/SlyA-like"/>
</dbReference>
<evidence type="ECO:0000313" key="9">
    <source>
        <dbReference type="Proteomes" id="UP000321363"/>
    </source>
</evidence>
<dbReference type="GO" id="GO:0003700">
    <property type="term" value="F:DNA-binding transcription factor activity"/>
    <property type="evidence" value="ECO:0007669"/>
    <property type="project" value="UniProtKB-UniRule"/>
</dbReference>
<keyword evidence="2 6" id="KW-0749">Sporulation</keyword>
<dbReference type="EMBL" id="VOQF01000008">
    <property type="protein sequence ID" value="TXC89714.1"/>
    <property type="molecule type" value="Genomic_DNA"/>
</dbReference>
<reference evidence="8 9" key="1">
    <citation type="journal article" date="2005" name="Int. J. Syst. Evol. Microbiol.">
        <title>Bacillus litoralis sp. nov., isolated from a tidal flat of the Yellow Sea in Korea.</title>
        <authorList>
            <person name="Yoon J.H."/>
            <person name="Oh T.K."/>
        </authorList>
    </citation>
    <scope>NUCLEOTIDE SEQUENCE [LARGE SCALE GENOMIC DNA]</scope>
    <source>
        <strain evidence="8 9">SW-211</strain>
    </source>
</reference>
<protein>
    <recommendedName>
        <fullName evidence="6">HTH-type transcriptional regulator Hpr</fullName>
    </recommendedName>
    <alternativeName>
        <fullName evidence="6">Protease production regulatory protein Hpr</fullName>
    </alternativeName>
</protein>
<dbReference type="HAMAP" id="MF_01911">
    <property type="entry name" value="HTH_type_Hpr"/>
    <property type="match status" value="1"/>
</dbReference>
<sequence>MNHNEKEYTIKEALLFSQRVAQLSKALWKSIEKDWQQWIKPYDLNINEHHILWIADHLNGASISEIAKFGVMHVSTAFNFSKKLEERGYLEFSKKADDKRNTYIKLTAQGEEVLSKLLEDFSPERNSVLKGALPLQNLYGKFPEMMEMMCIIRNIYGDDFMEIFEQSFHNIEDTYNDEDGTLTKKNSQDGQLISS</sequence>
<keyword evidence="1 6" id="KW-0678">Repressor</keyword>
<comment type="caution">
    <text evidence="8">The sequence shown here is derived from an EMBL/GenBank/DDBJ whole genome shotgun (WGS) entry which is preliminary data.</text>
</comment>
<dbReference type="InterPro" id="IPR023488">
    <property type="entry name" value="HTH_tscrpt_reg_Hpr"/>
</dbReference>
<dbReference type="InterPro" id="IPR036390">
    <property type="entry name" value="WH_DNA-bd_sf"/>
</dbReference>
<dbReference type="PANTHER" id="PTHR33164:SF58">
    <property type="entry name" value="DNA-BINDING TRANSCRIPTIONAL REPRESSOR SCOC"/>
    <property type="match status" value="1"/>
</dbReference>
<keyword evidence="9" id="KW-1185">Reference proteome</keyword>
<keyword evidence="5 6" id="KW-0804">Transcription</keyword>
<accession>A0A5C6VXI2</accession>
<dbReference type="OrthoDB" id="2393954at2"/>
<feature type="domain" description="HTH marR-type" evidence="7">
    <location>
        <begin position="13"/>
        <end position="157"/>
    </location>
</feature>
<dbReference type="RefSeq" id="WP_146949512.1">
    <property type="nucleotide sequence ID" value="NZ_VOQF01000008.1"/>
</dbReference>
<dbReference type="SMART" id="SM00347">
    <property type="entry name" value="HTH_MARR"/>
    <property type="match status" value="1"/>
</dbReference>
<dbReference type="InterPro" id="IPR000835">
    <property type="entry name" value="HTH_MarR-typ"/>
</dbReference>
<keyword evidence="4 6" id="KW-0238">DNA-binding</keyword>
<dbReference type="GO" id="GO:0030435">
    <property type="term" value="P:sporulation resulting in formation of a cellular spore"/>
    <property type="evidence" value="ECO:0007669"/>
    <property type="project" value="UniProtKB-UniRule"/>
</dbReference>
<dbReference type="GO" id="GO:0003677">
    <property type="term" value="F:DNA binding"/>
    <property type="evidence" value="ECO:0007669"/>
    <property type="project" value="UniProtKB-UniRule"/>
</dbReference>
<dbReference type="Gene3D" id="1.10.10.10">
    <property type="entry name" value="Winged helix-like DNA-binding domain superfamily/Winged helix DNA-binding domain"/>
    <property type="match status" value="1"/>
</dbReference>
<dbReference type="NCBIfam" id="NF010349">
    <property type="entry name" value="PRK13777.1"/>
    <property type="match status" value="1"/>
</dbReference>
<dbReference type="InterPro" id="IPR023187">
    <property type="entry name" value="Tscrpt_reg_MarR-type_CS"/>
</dbReference>
<evidence type="ECO:0000259" key="7">
    <source>
        <dbReference type="PROSITE" id="PS50995"/>
    </source>
</evidence>
<dbReference type="GO" id="GO:0045892">
    <property type="term" value="P:negative regulation of DNA-templated transcription"/>
    <property type="evidence" value="ECO:0007669"/>
    <property type="project" value="UniProtKB-UniRule"/>
</dbReference>
<dbReference type="PROSITE" id="PS01117">
    <property type="entry name" value="HTH_MARR_1"/>
    <property type="match status" value="1"/>
</dbReference>
<organism evidence="8 9">
    <name type="scientific">Metabacillus litoralis</name>
    <dbReference type="NCBI Taxonomy" id="152268"/>
    <lineage>
        <taxon>Bacteria</taxon>
        <taxon>Bacillati</taxon>
        <taxon>Bacillota</taxon>
        <taxon>Bacilli</taxon>
        <taxon>Bacillales</taxon>
        <taxon>Bacillaceae</taxon>
        <taxon>Metabacillus</taxon>
    </lineage>
</organism>
<evidence type="ECO:0000256" key="1">
    <source>
        <dbReference type="ARBA" id="ARBA00022491"/>
    </source>
</evidence>
<dbReference type="PROSITE" id="PS50995">
    <property type="entry name" value="HTH_MARR_2"/>
    <property type="match status" value="1"/>
</dbReference>
<dbReference type="Pfam" id="PF01047">
    <property type="entry name" value="MarR"/>
    <property type="match status" value="1"/>
</dbReference>
<dbReference type="AlphaFoldDB" id="A0A5C6VXI2"/>
<dbReference type="PANTHER" id="PTHR33164">
    <property type="entry name" value="TRANSCRIPTIONAL REGULATOR, MARR FAMILY"/>
    <property type="match status" value="1"/>
</dbReference>
<evidence type="ECO:0000256" key="6">
    <source>
        <dbReference type="HAMAP-Rule" id="MF_01911"/>
    </source>
</evidence>
<evidence type="ECO:0000256" key="2">
    <source>
        <dbReference type="ARBA" id="ARBA00022969"/>
    </source>
</evidence>
<evidence type="ECO:0000256" key="5">
    <source>
        <dbReference type="ARBA" id="ARBA00023163"/>
    </source>
</evidence>
<keyword evidence="3 6" id="KW-0805">Transcription regulation</keyword>
<dbReference type="SUPFAM" id="SSF46785">
    <property type="entry name" value="Winged helix' DNA-binding domain"/>
    <property type="match status" value="1"/>
</dbReference>
<name>A0A5C6VXI2_9BACI</name>
<dbReference type="InterPro" id="IPR036388">
    <property type="entry name" value="WH-like_DNA-bd_sf"/>
</dbReference>
<evidence type="ECO:0000313" key="8">
    <source>
        <dbReference type="EMBL" id="TXC89714.1"/>
    </source>
</evidence>
<comment type="subunit">
    <text evidence="6">Homodimer.</text>
</comment>
<comment type="function">
    <text evidence="6">Negative regulator of protease production and sporulation.</text>
</comment>
<evidence type="ECO:0000256" key="3">
    <source>
        <dbReference type="ARBA" id="ARBA00023015"/>
    </source>
</evidence>
<proteinExistence type="inferred from homology"/>